<evidence type="ECO:0000313" key="1">
    <source>
        <dbReference type="EMBL" id="GHO99342.1"/>
    </source>
</evidence>
<comment type="caution">
    <text evidence="1">The sequence shown here is derived from an EMBL/GenBank/DDBJ whole genome shotgun (WGS) entry which is preliminary data.</text>
</comment>
<proteinExistence type="predicted"/>
<keyword evidence="2" id="KW-1185">Reference proteome</keyword>
<dbReference type="EMBL" id="BNJK01000002">
    <property type="protein sequence ID" value="GHO99342.1"/>
    <property type="molecule type" value="Genomic_DNA"/>
</dbReference>
<gene>
    <name evidence="1" type="ORF">KSF_093900</name>
</gene>
<accession>A0A8J3IYZ2</accession>
<dbReference type="Proteomes" id="UP000597444">
    <property type="component" value="Unassembled WGS sequence"/>
</dbReference>
<name>A0A8J3IYZ2_9CHLR</name>
<protein>
    <submittedName>
        <fullName evidence="1">Uncharacterized protein</fullName>
    </submittedName>
</protein>
<evidence type="ECO:0000313" key="2">
    <source>
        <dbReference type="Proteomes" id="UP000597444"/>
    </source>
</evidence>
<organism evidence="1 2">
    <name type="scientific">Reticulibacter mediterranei</name>
    <dbReference type="NCBI Taxonomy" id="2778369"/>
    <lineage>
        <taxon>Bacteria</taxon>
        <taxon>Bacillati</taxon>
        <taxon>Chloroflexota</taxon>
        <taxon>Ktedonobacteria</taxon>
        <taxon>Ktedonobacterales</taxon>
        <taxon>Reticulibacteraceae</taxon>
        <taxon>Reticulibacter</taxon>
    </lineage>
</organism>
<reference evidence="1" key="1">
    <citation type="submission" date="2020-10" db="EMBL/GenBank/DDBJ databases">
        <title>Taxonomic study of unclassified bacteria belonging to the class Ktedonobacteria.</title>
        <authorList>
            <person name="Yabe S."/>
            <person name="Wang C.M."/>
            <person name="Zheng Y."/>
            <person name="Sakai Y."/>
            <person name="Cavaletti L."/>
            <person name="Monciardini P."/>
            <person name="Donadio S."/>
        </authorList>
    </citation>
    <scope>NUCLEOTIDE SEQUENCE</scope>
    <source>
        <strain evidence="1">ID150040</strain>
    </source>
</reference>
<dbReference type="AlphaFoldDB" id="A0A8J3IYZ2"/>
<sequence length="60" mass="6576">MAATSIVSGSHCAQEKKNEALVPLAGKQQRRIAAFFLGRGKYIHPSDEINIVYGHFLFTG</sequence>